<accession>A0A936TEH1</accession>
<comment type="caution">
    <text evidence="2">The sequence shown here is derived from an EMBL/GenBank/DDBJ whole genome shotgun (WGS) entry which is preliminary data.</text>
</comment>
<keyword evidence="1" id="KW-0472">Membrane</keyword>
<dbReference type="EMBL" id="JADJZA010000004">
    <property type="protein sequence ID" value="MBK9296684.1"/>
    <property type="molecule type" value="Genomic_DNA"/>
</dbReference>
<feature type="transmembrane region" description="Helical" evidence="1">
    <location>
        <begin position="12"/>
        <end position="34"/>
    </location>
</feature>
<gene>
    <name evidence="2" type="ORF">IPN02_07555</name>
</gene>
<evidence type="ECO:0000313" key="2">
    <source>
        <dbReference type="EMBL" id="MBK9296684.1"/>
    </source>
</evidence>
<name>A0A936TEH1_9ACTN</name>
<dbReference type="Proteomes" id="UP000727993">
    <property type="component" value="Unassembled WGS sequence"/>
</dbReference>
<evidence type="ECO:0000256" key="1">
    <source>
        <dbReference type="SAM" id="Phobius"/>
    </source>
</evidence>
<protein>
    <submittedName>
        <fullName evidence="2">Uncharacterized protein</fullName>
    </submittedName>
</protein>
<dbReference type="AlphaFoldDB" id="A0A936TEH1"/>
<organism evidence="2 3">
    <name type="scientific">Candidatus Neomicrothrix subdominans</name>
    <dbReference type="NCBI Taxonomy" id="2954438"/>
    <lineage>
        <taxon>Bacteria</taxon>
        <taxon>Bacillati</taxon>
        <taxon>Actinomycetota</taxon>
        <taxon>Acidimicrobiia</taxon>
        <taxon>Acidimicrobiales</taxon>
        <taxon>Microthrixaceae</taxon>
        <taxon>Candidatus Neomicrothrix</taxon>
    </lineage>
</organism>
<evidence type="ECO:0000313" key="3">
    <source>
        <dbReference type="Proteomes" id="UP000727993"/>
    </source>
</evidence>
<keyword evidence="1" id="KW-1133">Transmembrane helix</keyword>
<reference evidence="2 3" key="1">
    <citation type="submission" date="2020-10" db="EMBL/GenBank/DDBJ databases">
        <title>Connecting structure to function with the recovery of over 1000 high-quality activated sludge metagenome-assembled genomes encoding full-length rRNA genes using long-read sequencing.</title>
        <authorList>
            <person name="Singleton C.M."/>
            <person name="Petriglieri F."/>
            <person name="Kristensen J.M."/>
            <person name="Kirkegaard R.H."/>
            <person name="Michaelsen T.Y."/>
            <person name="Andersen M.H."/>
            <person name="Karst S.M."/>
            <person name="Dueholm M.S."/>
            <person name="Nielsen P.H."/>
            <person name="Albertsen M."/>
        </authorList>
    </citation>
    <scope>NUCLEOTIDE SEQUENCE [LARGE SCALE GENOMIC DNA]</scope>
    <source>
        <strain evidence="2">Lyne_18-Q3-R50-59_MAXAC.006</strain>
    </source>
</reference>
<keyword evidence="1" id="KW-0812">Transmembrane</keyword>
<proteinExistence type="predicted"/>
<feature type="transmembrane region" description="Helical" evidence="1">
    <location>
        <begin position="40"/>
        <end position="63"/>
    </location>
</feature>
<sequence length="380" mass="41878">MNETISQLRKTKTLLSVVLLVVAGAALIALGHRIQDATAWYGLLPLTELGGILVGAGILSVWLDAYLSREQNQLEEHRLRSILTEQAPVMRDAVLQAFAANHDDLKRVATPELLDGIISNSLALRLNSAEFAHEIYTDIRDQAIRAAERWHDANLSIQLAPLPMGSGTSKRRPTSSSSPNLFSVTVRWEYTTIPGHQQRRFVCTADRAEYDELANSNDGTTGWYIGPSSNVDAATTEAFELLAFTVDGDQRPIRRSARKHGQTYSVAVGDDAMRAAEPVTISYTYRTTIASNANMLFFSIEQPTRNLNLQFDYSGCGIANVSTLDLVPSIRPTRIERAPAKTHTDTIRVDLDGWIFPRSGVAFVWTLDSAIIPARSGTPR</sequence>